<dbReference type="InterPro" id="IPR025582">
    <property type="entry name" value="YARHG_dom"/>
</dbReference>
<sequence>MICKRCNHINNDGAKFCIKCGAPMDENYSQSQNINYNQPNYNDYRYPNNNQTDWAQIIKIIIGTLVVVAVIVLLGKQFMGNDNRDVATQSEQAASSSNQQSQDPSQSNTDPAYNEYNNYTSKNEYNSYTNNNEYNSYTRNNSSSNKTGGYIISYSSDVLLTSSDIQGLSKQQLRYARNEIYARHGRKFQSQDLRNYFNSKSWYRGVIEPSNFNDKTMLTNIEIKNIQFLKSVEDSM</sequence>
<name>A0A6N3ASQ6_9FIRM</name>
<protein>
    <recommendedName>
        <fullName evidence="3">YARHG domain-containing protein</fullName>
    </recommendedName>
</protein>
<organism evidence="4">
    <name type="scientific">Intestinibacter bartlettii</name>
    <dbReference type="NCBI Taxonomy" id="261299"/>
    <lineage>
        <taxon>Bacteria</taxon>
        <taxon>Bacillati</taxon>
        <taxon>Bacillota</taxon>
        <taxon>Clostridia</taxon>
        <taxon>Peptostreptococcales</taxon>
        <taxon>Peptostreptococcaceae</taxon>
        <taxon>Intestinibacter</taxon>
    </lineage>
</organism>
<keyword evidence="2" id="KW-0472">Membrane</keyword>
<dbReference type="Gene3D" id="1.20.58.1690">
    <property type="match status" value="1"/>
</dbReference>
<reference evidence="4" key="1">
    <citation type="submission" date="2019-11" db="EMBL/GenBank/DDBJ databases">
        <authorList>
            <person name="Feng L."/>
        </authorList>
    </citation>
    <scope>NUCLEOTIDE SEQUENCE</scope>
    <source>
        <strain evidence="4">IbartlettiiLFYP30</strain>
    </source>
</reference>
<evidence type="ECO:0000313" key="4">
    <source>
        <dbReference type="EMBL" id="VYT93587.1"/>
    </source>
</evidence>
<evidence type="ECO:0000259" key="3">
    <source>
        <dbReference type="SMART" id="SM01324"/>
    </source>
</evidence>
<keyword evidence="2" id="KW-0812">Transmembrane</keyword>
<dbReference type="AlphaFoldDB" id="A0A6N3ASQ6"/>
<feature type="transmembrane region" description="Helical" evidence="2">
    <location>
        <begin position="54"/>
        <end position="74"/>
    </location>
</feature>
<feature type="domain" description="YARHG" evidence="3">
    <location>
        <begin position="148"/>
        <end position="234"/>
    </location>
</feature>
<dbReference type="PANTHER" id="PTHR40038">
    <property type="entry name" value="MEMBRANE-ASSOCIATED PROTEIN TCAA"/>
    <property type="match status" value="1"/>
</dbReference>
<dbReference type="RefSeq" id="WP_156530734.1">
    <property type="nucleotide sequence ID" value="NZ_CACRUE010000022.1"/>
</dbReference>
<accession>A0A6N3ASQ6</accession>
<dbReference type="SMART" id="SM01324">
    <property type="entry name" value="YARHG"/>
    <property type="match status" value="1"/>
</dbReference>
<dbReference type="InterPro" id="IPR038434">
    <property type="entry name" value="YARHG_sf"/>
</dbReference>
<proteinExistence type="predicted"/>
<evidence type="ECO:0000256" key="1">
    <source>
        <dbReference type="SAM" id="MobiDB-lite"/>
    </source>
</evidence>
<feature type="region of interest" description="Disordered" evidence="1">
    <location>
        <begin position="86"/>
        <end position="143"/>
    </location>
</feature>
<evidence type="ECO:0000256" key="2">
    <source>
        <dbReference type="SAM" id="Phobius"/>
    </source>
</evidence>
<dbReference type="EMBL" id="CACRUE010000022">
    <property type="protein sequence ID" value="VYT93587.1"/>
    <property type="molecule type" value="Genomic_DNA"/>
</dbReference>
<feature type="compositionally biased region" description="Low complexity" evidence="1">
    <location>
        <begin position="88"/>
        <end position="143"/>
    </location>
</feature>
<dbReference type="InterPro" id="IPR026870">
    <property type="entry name" value="Zinc_ribbon_dom"/>
</dbReference>
<dbReference type="Pfam" id="PF13240">
    <property type="entry name" value="Zn_Ribbon_1"/>
    <property type="match status" value="1"/>
</dbReference>
<keyword evidence="2" id="KW-1133">Transmembrane helix</keyword>
<gene>
    <name evidence="4" type="ORF">IBLFYP30_01361</name>
</gene>
<dbReference type="Pfam" id="PF13308">
    <property type="entry name" value="YARHG"/>
    <property type="match status" value="1"/>
</dbReference>
<dbReference type="PANTHER" id="PTHR40038:SF1">
    <property type="entry name" value="MEMBRANE-ASSOCIATED PROTEIN TCAA"/>
    <property type="match status" value="1"/>
</dbReference>